<feature type="coiled-coil region" evidence="1">
    <location>
        <begin position="175"/>
        <end position="237"/>
    </location>
</feature>
<sequence>MVRSILDKLSAEADGRSLSDVIEPSVKHDIPEILDLLYRPDRRLPVLVISQGPDGRSGLAATRLSRRIGGAAHVIDLTDEASWELTRAVGKRMSVFNGAVRLYNPGLTEDNEDPFVHPLWLARERGLEGIQRQISDRVLTAAFLDQSEDNQFHRYSKVRDLVTREVISRGLGSETDQIRAELELTKEEAEEYLEERNVWQSLAQSEQDKRIEAEREVERLKSEVTRLRTKADALQVGYRDRSEISETVEDRPLVSYDDLEDWAEEVLGDAVYIHPSAIKDCRKNGHANMMKRIEGALLIMRDHMTPARKGRQGQKEEARRLLGELGMEDSACFVDREEAKRRPGYSVVYGGETRVLYDHIKFGTGYDNANQIRIYYFWDDEAQRHVVGKMPSHLKNNMTN</sequence>
<organism evidence="2 3">
    <name type="scientific">Peiella sedimenti</name>
    <dbReference type="NCBI Taxonomy" id="3061083"/>
    <lineage>
        <taxon>Bacteria</taxon>
        <taxon>Pseudomonadati</taxon>
        <taxon>Pseudomonadota</taxon>
        <taxon>Alphaproteobacteria</taxon>
        <taxon>Caulobacterales</taxon>
        <taxon>Caulobacteraceae</taxon>
        <taxon>Peiella</taxon>
    </lineage>
</organism>
<proteinExistence type="predicted"/>
<dbReference type="Proteomes" id="UP001169063">
    <property type="component" value="Unassembled WGS sequence"/>
</dbReference>
<keyword evidence="1" id="KW-0175">Coiled coil</keyword>
<dbReference type="RefSeq" id="WP_302108451.1">
    <property type="nucleotide sequence ID" value="NZ_JAUKTR010000001.1"/>
</dbReference>
<reference evidence="2" key="1">
    <citation type="submission" date="2023-07" db="EMBL/GenBank/DDBJ databases">
        <title>Brevundimonas soil sp. nov., isolated from the soil of chemical plant.</title>
        <authorList>
            <person name="Wu N."/>
        </authorList>
    </citation>
    <scope>NUCLEOTIDE SEQUENCE</scope>
    <source>
        <strain evidence="2">XZ-24</strain>
    </source>
</reference>
<protein>
    <submittedName>
        <fullName evidence="2">Uncharacterized protein</fullName>
    </submittedName>
</protein>
<comment type="caution">
    <text evidence="2">The sequence shown here is derived from an EMBL/GenBank/DDBJ whole genome shotgun (WGS) entry which is preliminary data.</text>
</comment>
<keyword evidence="3" id="KW-1185">Reference proteome</keyword>
<gene>
    <name evidence="2" type="ORF">Q0812_01120</name>
</gene>
<accession>A0ABT8SHH7</accession>
<evidence type="ECO:0000313" key="3">
    <source>
        <dbReference type="Proteomes" id="UP001169063"/>
    </source>
</evidence>
<dbReference type="EMBL" id="JAUKTR010000001">
    <property type="protein sequence ID" value="MDO1558027.1"/>
    <property type="molecule type" value="Genomic_DNA"/>
</dbReference>
<name>A0ABT8SHH7_9CAUL</name>
<evidence type="ECO:0000256" key="1">
    <source>
        <dbReference type="SAM" id="Coils"/>
    </source>
</evidence>
<evidence type="ECO:0000313" key="2">
    <source>
        <dbReference type="EMBL" id="MDO1558027.1"/>
    </source>
</evidence>